<dbReference type="EMBL" id="RHHU01000011">
    <property type="protein sequence ID" value="RNB82960.1"/>
    <property type="molecule type" value="Genomic_DNA"/>
</dbReference>
<accession>A0A3M8D4K9</accession>
<evidence type="ECO:0000256" key="4">
    <source>
        <dbReference type="PIRSR" id="PIRSR000103-1"/>
    </source>
</evidence>
<dbReference type="GO" id="GO:0016491">
    <property type="term" value="F:oxidoreductase activity"/>
    <property type="evidence" value="ECO:0007669"/>
    <property type="project" value="UniProtKB-KW"/>
</dbReference>
<feature type="domain" description="3-hydroxyisobutyrate dehydrogenase-like NAD-binding" evidence="6">
    <location>
        <begin position="167"/>
        <end position="283"/>
    </location>
</feature>
<dbReference type="GO" id="GO:0051287">
    <property type="term" value="F:NAD binding"/>
    <property type="evidence" value="ECO:0007669"/>
    <property type="project" value="InterPro"/>
</dbReference>
<gene>
    <name evidence="7" type="ORF">EDM59_18085</name>
</gene>
<dbReference type="InterPro" id="IPR029154">
    <property type="entry name" value="HIBADH-like_NADP-bd"/>
</dbReference>
<evidence type="ECO:0000313" key="7">
    <source>
        <dbReference type="EMBL" id="RNB82960.1"/>
    </source>
</evidence>
<keyword evidence="2" id="KW-0560">Oxidoreductase</keyword>
<comment type="similarity">
    <text evidence="1">Belongs to the HIBADH-related family.</text>
</comment>
<dbReference type="Pfam" id="PF03446">
    <property type="entry name" value="NAD_binding_2"/>
    <property type="match status" value="1"/>
</dbReference>
<dbReference type="GO" id="GO:0050661">
    <property type="term" value="F:NADP binding"/>
    <property type="evidence" value="ECO:0007669"/>
    <property type="project" value="InterPro"/>
</dbReference>
<keyword evidence="8" id="KW-1185">Reference proteome</keyword>
<dbReference type="InterPro" id="IPR015815">
    <property type="entry name" value="HIBADH-related"/>
</dbReference>
<keyword evidence="3" id="KW-0520">NAD</keyword>
<sequence length="285" mass="29389">MATMKIGWIGLGNMGIPMASNLLAAGYEVAVWNRSPEKASPLLTLGATPVPTVSQLVEQSDILFTMVSDDDAVKAVYSGPEGIFAAAAQGKLAIDMSTISPDTSRWIAGESKQAGLRFLDAPVSGSVGPAKEGTLVIMVGGDEADYKQAKPLLDKLGKAAIHLGPNGAGTSAKLAINLLLGITVQGVAETLLFARSLGISTDQMLNIISESAVGTPLIRGKAASILADDFPAAFALKHMAKDLRLATAAGVSTPLAESANASYRHALENGLGDLDLMAIIKHLEG</sequence>
<dbReference type="InterPro" id="IPR036291">
    <property type="entry name" value="NAD(P)-bd_dom_sf"/>
</dbReference>
<dbReference type="Gene3D" id="3.40.50.720">
    <property type="entry name" value="NAD(P)-binding Rossmann-like Domain"/>
    <property type="match status" value="1"/>
</dbReference>
<dbReference type="InterPro" id="IPR013328">
    <property type="entry name" value="6PGD_dom2"/>
</dbReference>
<feature type="domain" description="6-phosphogluconate dehydrogenase NADP-binding" evidence="5">
    <location>
        <begin position="5"/>
        <end position="164"/>
    </location>
</feature>
<feature type="active site" evidence="4">
    <location>
        <position position="173"/>
    </location>
</feature>
<dbReference type="SUPFAM" id="SSF51735">
    <property type="entry name" value="NAD(P)-binding Rossmann-fold domains"/>
    <property type="match status" value="1"/>
</dbReference>
<dbReference type="AlphaFoldDB" id="A0A3M8D4K9"/>
<protein>
    <submittedName>
        <fullName evidence="7">NAD(P)-dependent oxidoreductase</fullName>
    </submittedName>
</protein>
<dbReference type="InterPro" id="IPR008927">
    <property type="entry name" value="6-PGluconate_DH-like_C_sf"/>
</dbReference>
<evidence type="ECO:0000259" key="5">
    <source>
        <dbReference type="Pfam" id="PF03446"/>
    </source>
</evidence>
<dbReference type="InterPro" id="IPR006115">
    <property type="entry name" value="6PGDH_NADP-bd"/>
</dbReference>
<dbReference type="Pfam" id="PF14833">
    <property type="entry name" value="NAD_binding_11"/>
    <property type="match status" value="1"/>
</dbReference>
<proteinExistence type="inferred from homology"/>
<evidence type="ECO:0000259" key="6">
    <source>
        <dbReference type="Pfam" id="PF14833"/>
    </source>
</evidence>
<dbReference type="Proteomes" id="UP000269573">
    <property type="component" value="Unassembled WGS sequence"/>
</dbReference>
<evidence type="ECO:0000256" key="3">
    <source>
        <dbReference type="ARBA" id="ARBA00023027"/>
    </source>
</evidence>
<evidence type="ECO:0000256" key="1">
    <source>
        <dbReference type="ARBA" id="ARBA00009080"/>
    </source>
</evidence>
<dbReference type="InterPro" id="IPR051265">
    <property type="entry name" value="HIBADH-related_NP60_sf"/>
</dbReference>
<dbReference type="PIRSF" id="PIRSF000103">
    <property type="entry name" value="HIBADH"/>
    <property type="match status" value="1"/>
</dbReference>
<dbReference type="SUPFAM" id="SSF48179">
    <property type="entry name" value="6-phosphogluconate dehydrogenase C-terminal domain-like"/>
    <property type="match status" value="1"/>
</dbReference>
<reference evidence="7 8" key="1">
    <citation type="submission" date="2018-10" db="EMBL/GenBank/DDBJ databases">
        <title>Phylogenomics of Brevibacillus.</title>
        <authorList>
            <person name="Dunlap C."/>
        </authorList>
    </citation>
    <scope>NUCLEOTIDE SEQUENCE [LARGE SCALE GENOMIC DNA]</scope>
    <source>
        <strain evidence="7 8">JCM 15774</strain>
    </source>
</reference>
<organism evidence="7 8">
    <name type="scientific">Brevibacillus nitrificans</name>
    <dbReference type="NCBI Taxonomy" id="651560"/>
    <lineage>
        <taxon>Bacteria</taxon>
        <taxon>Bacillati</taxon>
        <taxon>Bacillota</taxon>
        <taxon>Bacilli</taxon>
        <taxon>Bacillales</taxon>
        <taxon>Paenibacillaceae</taxon>
        <taxon>Brevibacillus</taxon>
    </lineage>
</organism>
<name>A0A3M8D4K9_9BACL</name>
<dbReference type="Gene3D" id="1.10.1040.10">
    <property type="entry name" value="N-(1-d-carboxylethyl)-l-norvaline Dehydrogenase, domain 2"/>
    <property type="match status" value="1"/>
</dbReference>
<evidence type="ECO:0000256" key="2">
    <source>
        <dbReference type="ARBA" id="ARBA00023002"/>
    </source>
</evidence>
<evidence type="ECO:0000313" key="8">
    <source>
        <dbReference type="Proteomes" id="UP000269573"/>
    </source>
</evidence>
<dbReference type="PANTHER" id="PTHR43580">
    <property type="entry name" value="OXIDOREDUCTASE GLYR1-RELATED"/>
    <property type="match status" value="1"/>
</dbReference>
<dbReference type="PANTHER" id="PTHR43580:SF2">
    <property type="entry name" value="CYTOKINE-LIKE NUCLEAR FACTOR N-PAC"/>
    <property type="match status" value="1"/>
</dbReference>
<comment type="caution">
    <text evidence="7">The sequence shown here is derived from an EMBL/GenBank/DDBJ whole genome shotgun (WGS) entry which is preliminary data.</text>
</comment>